<feature type="transmembrane region" description="Helical" evidence="1">
    <location>
        <begin position="50"/>
        <end position="65"/>
    </location>
</feature>
<evidence type="ECO:0000256" key="1">
    <source>
        <dbReference type="SAM" id="Phobius"/>
    </source>
</evidence>
<dbReference type="EMBL" id="JANFFA010000003">
    <property type="protein sequence ID" value="MDQ2094628.1"/>
    <property type="molecule type" value="Genomic_DNA"/>
</dbReference>
<protein>
    <recommendedName>
        <fullName evidence="4">Transmembrane protein</fullName>
    </recommendedName>
</protein>
<evidence type="ECO:0008006" key="4">
    <source>
        <dbReference type="Google" id="ProtNLM"/>
    </source>
</evidence>
<feature type="transmembrane region" description="Helical" evidence="1">
    <location>
        <begin position="20"/>
        <end position="38"/>
    </location>
</feature>
<feature type="transmembrane region" description="Helical" evidence="1">
    <location>
        <begin position="115"/>
        <end position="141"/>
    </location>
</feature>
<keyword evidence="1" id="KW-1133">Transmembrane helix</keyword>
<feature type="transmembrane region" description="Helical" evidence="1">
    <location>
        <begin position="86"/>
        <end position="103"/>
    </location>
</feature>
<dbReference type="RefSeq" id="WP_317626250.1">
    <property type="nucleotide sequence ID" value="NZ_JANFFA010000003.1"/>
</dbReference>
<evidence type="ECO:0000313" key="3">
    <source>
        <dbReference type="Proteomes" id="UP001227162"/>
    </source>
</evidence>
<dbReference type="Proteomes" id="UP001227162">
    <property type="component" value="Unassembled WGS sequence"/>
</dbReference>
<organism evidence="2 3">
    <name type="scientific">Rhodalgimonas zhirmunskyi</name>
    <dbReference type="NCBI Taxonomy" id="2964767"/>
    <lineage>
        <taxon>Bacteria</taxon>
        <taxon>Pseudomonadati</taxon>
        <taxon>Pseudomonadota</taxon>
        <taxon>Alphaproteobacteria</taxon>
        <taxon>Rhodobacterales</taxon>
        <taxon>Roseobacteraceae</taxon>
        <taxon>Rhodalgimonas</taxon>
    </lineage>
</organism>
<comment type="caution">
    <text evidence="2">The sequence shown here is derived from an EMBL/GenBank/DDBJ whole genome shotgun (WGS) entry which is preliminary data.</text>
</comment>
<gene>
    <name evidence="2" type="ORF">NOI20_10955</name>
</gene>
<name>A0AAJ1X4U9_9RHOB</name>
<reference evidence="2" key="2">
    <citation type="submission" date="2023-04" db="EMBL/GenBank/DDBJ databases">
        <title>'Rhodoalgimonas zhirmunskyi' gen. nov., isolated from a red alga.</title>
        <authorList>
            <person name="Nedashkovskaya O.I."/>
            <person name="Otstavnykh N.Y."/>
            <person name="Bystritskaya E.P."/>
            <person name="Balabanova L.A."/>
            <person name="Isaeva M.P."/>
        </authorList>
    </citation>
    <scope>NUCLEOTIDE SEQUENCE</scope>
    <source>
        <strain evidence="2">10Alg 79</strain>
    </source>
</reference>
<reference evidence="2" key="1">
    <citation type="submission" date="2022-07" db="EMBL/GenBank/DDBJ databases">
        <authorList>
            <person name="Otstavnykh N."/>
            <person name="Isaeva M."/>
            <person name="Bystritskaya E."/>
        </authorList>
    </citation>
    <scope>NUCLEOTIDE SEQUENCE</scope>
    <source>
        <strain evidence="2">10Alg 79</strain>
    </source>
</reference>
<sequence>MSDQTKDLKSQQAFQQGMMLALALALVPLAVISVGLFLSGYKPADFDTNLRYALLGIWLIFLLSVDRLSKLKGWLRVPFIKAEQSGEYLTVFAFSALIAALRLNPDMSNLEMITVWLKSFALLMALFLVMHAAFSAVRASWRRGKARKARKAARRNSGDQAQEQA</sequence>
<keyword evidence="1" id="KW-0812">Transmembrane</keyword>
<dbReference type="AlphaFoldDB" id="A0AAJ1X4U9"/>
<keyword evidence="3" id="KW-1185">Reference proteome</keyword>
<keyword evidence="1" id="KW-0472">Membrane</keyword>
<proteinExistence type="predicted"/>
<evidence type="ECO:0000313" key="2">
    <source>
        <dbReference type="EMBL" id="MDQ2094628.1"/>
    </source>
</evidence>
<accession>A0AAJ1X4U9</accession>